<evidence type="ECO:0000313" key="2">
    <source>
        <dbReference type="EMBL" id="QJT09813.1"/>
    </source>
</evidence>
<name>A0ABX6NGR1_9BACT</name>
<gene>
    <name evidence="2" type="ORF">E8L03_13085</name>
</gene>
<dbReference type="RefSeq" id="WP_171267603.1">
    <property type="nucleotide sequence ID" value="NZ_CP039543.1"/>
</dbReference>
<protein>
    <submittedName>
        <fullName evidence="2">Glycosyltransferase</fullName>
    </submittedName>
</protein>
<dbReference type="InterPro" id="IPR029044">
    <property type="entry name" value="Nucleotide-diphossugar_trans"/>
</dbReference>
<evidence type="ECO:0000259" key="1">
    <source>
        <dbReference type="Pfam" id="PF00535"/>
    </source>
</evidence>
<dbReference type="EMBL" id="CP039543">
    <property type="protein sequence ID" value="QJT09813.1"/>
    <property type="molecule type" value="Genomic_DNA"/>
</dbReference>
<proteinExistence type="predicted"/>
<dbReference type="Pfam" id="PF00535">
    <property type="entry name" value="Glycos_transf_2"/>
    <property type="match status" value="1"/>
</dbReference>
<feature type="domain" description="Glycosyltransferase 2-like" evidence="1">
    <location>
        <begin position="267"/>
        <end position="444"/>
    </location>
</feature>
<dbReference type="SUPFAM" id="SSF53448">
    <property type="entry name" value="Nucleotide-diphospho-sugar transferases"/>
    <property type="match status" value="1"/>
</dbReference>
<dbReference type="Gene3D" id="3.90.550.10">
    <property type="entry name" value="Spore Coat Polysaccharide Biosynthesis Protein SpsA, Chain A"/>
    <property type="match status" value="1"/>
</dbReference>
<keyword evidence="3" id="KW-1185">Reference proteome</keyword>
<dbReference type="CDD" id="cd04186">
    <property type="entry name" value="GT_2_like_c"/>
    <property type="match status" value="1"/>
</dbReference>
<reference evidence="2 3" key="1">
    <citation type="submission" date="2019-04" db="EMBL/GenBank/DDBJ databases">
        <title>Isolation and culture of sulfate reducing bacteria from the cold seep of the South China Sea.</title>
        <authorList>
            <person name="Sun C."/>
            <person name="Liu R."/>
        </authorList>
    </citation>
    <scope>NUCLEOTIDE SEQUENCE [LARGE SCALE GENOMIC DNA]</scope>
    <source>
        <strain evidence="2 3">CS1</strain>
    </source>
</reference>
<evidence type="ECO:0000313" key="3">
    <source>
        <dbReference type="Proteomes" id="UP000503251"/>
    </source>
</evidence>
<dbReference type="PANTHER" id="PTHR43179:SF7">
    <property type="entry name" value="RHAMNOSYLTRANSFERASE WBBL"/>
    <property type="match status" value="1"/>
</dbReference>
<accession>A0ABX6NGR1</accession>
<sequence>MHISNTDYQRWLADKEKPDTTIGCPTPPLNILAHEAEVSHEPLQLLLNSIPDDDCLQWHVEYVVESCAGENTVPDHKRLGLTHAPGESIESSFNTFLETISGFVLFARSPLVFNGCMVTQIASHMASALAVQLFTVDSDTLEQGCRVRPRFIKPWDPDLLLAHDYIQGAALLDVDLVRQLGGLRPEYGRAAVYDLLLRASTMLCQKQTRHIPVMLFHRLADTPVDHGAENSAVSAFVRKGSENTEVAETSPGYRHIVWLPAEWPRISLIIPTRDQAALLGACLRSLLGRTDYPDFEILLVNNRSVEPATFRLFEMYSRHSNVRIIEHDAPFSFPHINNVAARQASGEILGLINNDVEVMEPGWLKEMAGHALRPEVGAVGAMLLYPDMRIQHAGVVLGMCGTARHADLFEPHDSPGYLGRLRCAQRMSAVTGGCMLTRRELYEKAGGLEEKLPVSYNDIDYCLRLREMGKLVIWTPHARLIHHESVSRGDDGSPEKRAQTMKSIAFFKSRWAKWIESDPEYNPNLALEPPGFRLPDAR</sequence>
<dbReference type="Proteomes" id="UP000503251">
    <property type="component" value="Chromosome"/>
</dbReference>
<dbReference type="InterPro" id="IPR001173">
    <property type="entry name" value="Glyco_trans_2-like"/>
</dbReference>
<organism evidence="2 3">
    <name type="scientific">Oceanidesulfovibrio marinus</name>
    <dbReference type="NCBI Taxonomy" id="370038"/>
    <lineage>
        <taxon>Bacteria</taxon>
        <taxon>Pseudomonadati</taxon>
        <taxon>Thermodesulfobacteriota</taxon>
        <taxon>Desulfovibrionia</taxon>
        <taxon>Desulfovibrionales</taxon>
        <taxon>Desulfovibrionaceae</taxon>
        <taxon>Oceanidesulfovibrio</taxon>
    </lineage>
</organism>
<dbReference type="PANTHER" id="PTHR43179">
    <property type="entry name" value="RHAMNOSYLTRANSFERASE WBBL"/>
    <property type="match status" value="1"/>
</dbReference>